<dbReference type="Proteomes" id="UP000037923">
    <property type="component" value="Unassembled WGS sequence"/>
</dbReference>
<feature type="compositionally biased region" description="Low complexity" evidence="2">
    <location>
        <begin position="716"/>
        <end position="745"/>
    </location>
</feature>
<comment type="caution">
    <text evidence="3">The sequence shown here is derived from an EMBL/GenBank/DDBJ whole genome shotgun (WGS) entry which is preliminary data.</text>
</comment>
<feature type="region of interest" description="Disordered" evidence="2">
    <location>
        <begin position="1587"/>
        <end position="1634"/>
    </location>
</feature>
<feature type="region of interest" description="Disordered" evidence="2">
    <location>
        <begin position="1735"/>
        <end position="1770"/>
    </location>
</feature>
<feature type="region of interest" description="Disordered" evidence="2">
    <location>
        <begin position="1859"/>
        <end position="1883"/>
    </location>
</feature>
<dbReference type="OMA" id="QSALKCR"/>
<protein>
    <submittedName>
        <fullName evidence="3">Uncharacterized protein</fullName>
    </submittedName>
</protein>
<dbReference type="OrthoDB" id="341486at2759"/>
<feature type="compositionally biased region" description="Low complexity" evidence="2">
    <location>
        <begin position="1116"/>
        <end position="1128"/>
    </location>
</feature>
<dbReference type="GO" id="GO:0005737">
    <property type="term" value="C:cytoplasm"/>
    <property type="evidence" value="ECO:0007669"/>
    <property type="project" value="TreeGrafter"/>
</dbReference>
<dbReference type="GeneID" id="26905682"/>
<dbReference type="PANTHER" id="PTHR16453">
    <property type="entry name" value="WD40 DOMAIN-CONTAINING PROTEIN MIO FAMILY MEMBER"/>
    <property type="match status" value="1"/>
</dbReference>
<organism evidence="3 4">
    <name type="scientific">Leptomonas pyrrhocoris</name>
    <name type="common">Firebug parasite</name>
    <dbReference type="NCBI Taxonomy" id="157538"/>
    <lineage>
        <taxon>Eukaryota</taxon>
        <taxon>Discoba</taxon>
        <taxon>Euglenozoa</taxon>
        <taxon>Kinetoplastea</taxon>
        <taxon>Metakinetoplastina</taxon>
        <taxon>Trypanosomatida</taxon>
        <taxon>Trypanosomatidae</taxon>
        <taxon>Leishmaniinae</taxon>
        <taxon>Leptomonas</taxon>
    </lineage>
</organism>
<feature type="compositionally biased region" description="Acidic residues" evidence="2">
    <location>
        <begin position="1087"/>
        <end position="1100"/>
    </location>
</feature>
<evidence type="ECO:0000256" key="1">
    <source>
        <dbReference type="ARBA" id="ARBA00009713"/>
    </source>
</evidence>
<feature type="region of interest" description="Disordered" evidence="2">
    <location>
        <begin position="871"/>
        <end position="922"/>
    </location>
</feature>
<dbReference type="InterPro" id="IPR037593">
    <property type="entry name" value="MIOS/Sea4"/>
</dbReference>
<name>A0A0M9G0D3_LEPPY</name>
<feature type="region of interest" description="Disordered" evidence="2">
    <location>
        <begin position="1193"/>
        <end position="1275"/>
    </location>
</feature>
<feature type="region of interest" description="Disordered" evidence="2">
    <location>
        <begin position="173"/>
        <end position="218"/>
    </location>
</feature>
<feature type="compositionally biased region" description="Polar residues" evidence="2">
    <location>
        <begin position="206"/>
        <end position="216"/>
    </location>
</feature>
<gene>
    <name evidence="3" type="ORF">ABB37_05392</name>
</gene>
<evidence type="ECO:0000313" key="3">
    <source>
        <dbReference type="EMBL" id="KPA79586.1"/>
    </source>
</evidence>
<dbReference type="EMBL" id="LGTL01000010">
    <property type="protein sequence ID" value="KPA79586.1"/>
    <property type="molecule type" value="Genomic_DNA"/>
</dbReference>
<feature type="region of interest" description="Disordered" evidence="2">
    <location>
        <begin position="507"/>
        <end position="540"/>
    </location>
</feature>
<dbReference type="InterPro" id="IPR015943">
    <property type="entry name" value="WD40/YVTN_repeat-like_dom_sf"/>
</dbReference>
<accession>A0A0M9G0D3</accession>
<feature type="region of interest" description="Disordered" evidence="2">
    <location>
        <begin position="716"/>
        <end position="829"/>
    </location>
</feature>
<feature type="compositionally biased region" description="Polar residues" evidence="2">
    <location>
        <begin position="754"/>
        <end position="764"/>
    </location>
</feature>
<dbReference type="SUPFAM" id="SSF50978">
    <property type="entry name" value="WD40 repeat-like"/>
    <property type="match status" value="1"/>
</dbReference>
<feature type="compositionally biased region" description="Low complexity" evidence="2">
    <location>
        <begin position="1752"/>
        <end position="1770"/>
    </location>
</feature>
<feature type="compositionally biased region" description="Acidic residues" evidence="2">
    <location>
        <begin position="391"/>
        <end position="412"/>
    </location>
</feature>
<keyword evidence="4" id="KW-1185">Reference proteome</keyword>
<feature type="compositionally biased region" description="Basic and acidic residues" evidence="2">
    <location>
        <begin position="1609"/>
        <end position="1620"/>
    </location>
</feature>
<feature type="compositionally biased region" description="Basic and acidic residues" evidence="2">
    <location>
        <begin position="1131"/>
        <end position="1140"/>
    </location>
</feature>
<sequence length="2287" mass="237701">MLLSKQPGDTGIYASATSTQVRLYYVLDRVLPFVGDITAAAEAVGELGSGGAAVPGFHLDEISVSRRIAAAPACVPREHLRMLYRLTANGTGASRPGGAFRADDYPPTASPLYPTSSVSNTHRHTSSSYIPTSAAAALFHEHPEQRLPDEASSVHRWGSPLIPFHTVHCSSSGRTTATVHGNGADSALGGKYHKSTQKWAAPPTEATASAQDSGVTTGHAFPVPINHGASATAGGNIDPVPRSGRFANSPHGVLSTSAAAAVPTTLSLSCATDCLLFFLASSEGHSWIGRSDATTLSALRVSTSLPLRRHGGTEAGLNGGSRYTGLNGAVNAASSSSLRPPRPFSSAFGVHGNTSFPTHSLTSSERMAATPPNTVVDSSVVPHAAALIDSGSEEDEVVAEENDEDDSVDDGGADAARDTTGRCTHRRGSFAGPTARTSSTDGLEAFPGVPPTTMVLPAGRTFPRHDRTITASGWDPRNSAILALGRQGGIVQLLDVEYLTGSAASTRCSSTTSSAATEDTAEPRNSNVNGAARTVTSGGGGGGARLMPYSGADHLSCSVIQQREMVGPVTALDWMPQSHLTVVAARRRDGLGCYAELLDLRASHDGVTYLGAPPEVFGVPVCARGTDSAAPSVLCSAEHVACHPSQRYVATVGTSRMRDIVQLWDVRMATQPVAYQVYARAGYTSLCWCAAQTSVVLGTTRDGGLRVHRFKELASHTATTTNSGSSGAHWNTTGSGAPTAAGSASHRSRRRRGTNSGPQHTFTASAGEPEALRERWGVGAGGHPRNNINSYNSGTEAEAEDDLLDDSGSFRSGASVEGAGTALSSTTEGSNALVQVSVKAQSALKCRLPSRVPAASVAWVCRPSAEGLSAVAGGQAGETGDVASASPLRRSTHGKGSASRRRHSGVDSEEDRDVAGAGGEGEGKAVRISGVMERGCRTDLTQLLLLNSKNGELYAQVFNPRGSTVTIMNQNVGLVGSGPNAFLVRSSMAYKTAMYAYEEAVMRQLERQAVLAAATSATAESDVPSLSIGPTTANSGNVVGSAGGTSPLLSGGANGGGGDVEASSGTAAAAARRRKDHPVDLMGLGLLDEEDEDEEDEDEDVRSADGAGSSHHHHNTTTATDDVNTNVAGGPRERHAERQAGCDGNLSYTSRNGGDAAAGQSYGGTAEVTAGVLPGVPDRATVQAKLFTAPAVRASQTRRAGPAQAAKTMPHRREEPSNGMCNGGRGETGAAASEDPPAHSASAPLTGAPSRPSSPTAEVQKPEDASGPARAASSQATVPQELSYCQFHRVDRARLIWRRLRGGFSCDPIRNLRVLLNEGIDREAYSAFLYGCCVSMLLYPSSTGKGDASENQDATDTPATANLRSSFPFILGAQRAVPGMLELLVSERRLRAQLGLRDMRLTSRFRPCQHNATVLAEVATSMETESVSSTEAAVAVSASPLSSTVPAAMRRNPLNFAAPGLPGLPSATDRVHKGLSGFFHRPFEATAATMQSGGGRLPTPGSLAVAAHVHVGGDGAGSAGRGAAAVTSTTPMLPGCTRVKSTTTGGSSIVTEQQQPTHAAAMGMLHQLILQSMGWLEPPVQCSVDTHDKSASGGVGDGGPVGDTAASHRGLEEGGGEVRRTAPQHASSRHPPRHPAEKFFVQGDGLGQQSLQEALERRVTVLVLLDRLKDAAELLSLYSTHNPQYPSIALTLSAAQGQTSALLNLTVPESPGVTFWAHLLLTYLQLLMDRQRRAESQPINPAESRYADQRQTADASAAGTAAEEAEEVVPVKTTTPTTTRFDRLFTVPEQKAVVLRLLRGHPRLATPDKVALAAALLLPPHYHGAHVNNLIEVLQVLVHQQYRACAGLVSGTSTGCGAAPPSNAPIPTDSSPSPPVARTQRHVDGKRALPSSAVVPASTPLNVFHAPRPQGRPIAQEGHLADVFAAGAGGAVDHFAPICGCSLLLVTAVEAASTDCRALQRYVDEAGDTQTTLCYIAVFGNITSSTFRLWREAYRRQLNELGLSLWRSQLDLQCVKLARAREGAGGGASWVGGVGGSGGAAGIGPDAEDGRKSGGAGARMPGVRGGVSGVDSAGPPSATGAAATLFHSGMPVPKRVPAVLGALGGDMSAAPASSAAAMMSTQTAMMMKRTLKGFAQTTATSTIERDRSMREAAAAVGTESADVANDRHRSVELRCNCGQAMHATALGKSSVSAMVSTNFIRRQLIPCGNPECRQWQTPMCTVCGERMEHRATELPPERFFAWCSVCLHGGHACHLREWFGKHTKCPVENCPCTCCDNALNTHTSVPS</sequence>
<evidence type="ECO:0000313" key="4">
    <source>
        <dbReference type="Proteomes" id="UP000037923"/>
    </source>
</evidence>
<dbReference type="PANTHER" id="PTHR16453:SF13">
    <property type="entry name" value="WD REPEAT PROTEIN MIO ZINC-RIBBON LIKE DOMAIN-CONTAINING PROTEIN"/>
    <property type="match status" value="1"/>
</dbReference>
<feature type="region of interest" description="Disordered" evidence="2">
    <location>
        <begin position="1049"/>
        <end position="1148"/>
    </location>
</feature>
<dbReference type="CDD" id="cd16691">
    <property type="entry name" value="mRING-H2-C3H3C2_Mio"/>
    <property type="match status" value="1"/>
</dbReference>
<feature type="compositionally biased region" description="Basic residues" evidence="2">
    <location>
        <begin position="890"/>
        <end position="903"/>
    </location>
</feature>
<dbReference type="RefSeq" id="XP_015658025.1">
    <property type="nucleotide sequence ID" value="XM_015803383.1"/>
</dbReference>
<feature type="compositionally biased region" description="Low complexity" evidence="2">
    <location>
        <begin position="507"/>
        <end position="518"/>
    </location>
</feature>
<feature type="region of interest" description="Disordered" evidence="2">
    <location>
        <begin position="389"/>
        <end position="459"/>
    </location>
</feature>
<dbReference type="VEuPathDB" id="TriTrypDB:LpyrH10_10_1610"/>
<dbReference type="Gene3D" id="2.130.10.10">
    <property type="entry name" value="YVTN repeat-like/Quinoprotein amine dehydrogenase"/>
    <property type="match status" value="1"/>
</dbReference>
<dbReference type="InterPro" id="IPR031488">
    <property type="entry name" value="Zn_ribbon_mio"/>
</dbReference>
<evidence type="ECO:0000256" key="2">
    <source>
        <dbReference type="SAM" id="MobiDB-lite"/>
    </source>
</evidence>
<reference evidence="3 4" key="1">
    <citation type="submission" date="2015-07" db="EMBL/GenBank/DDBJ databases">
        <title>High-quality genome of monoxenous trypanosomatid Leptomonas pyrrhocoris.</title>
        <authorList>
            <person name="Flegontov P."/>
            <person name="Butenko A."/>
            <person name="Firsov S."/>
            <person name="Vlcek C."/>
            <person name="Logacheva M.D."/>
            <person name="Field M."/>
            <person name="Filatov D."/>
            <person name="Flegontova O."/>
            <person name="Gerasimov E."/>
            <person name="Jackson A.P."/>
            <person name="Kelly S."/>
            <person name="Opperdoes F."/>
            <person name="O'Reilly A."/>
            <person name="Votypka J."/>
            <person name="Yurchenko V."/>
            <person name="Lukes J."/>
        </authorList>
    </citation>
    <scope>NUCLEOTIDE SEQUENCE [LARGE SCALE GENOMIC DNA]</scope>
    <source>
        <strain evidence="3">H10</strain>
    </source>
</reference>
<dbReference type="InterPro" id="IPR036322">
    <property type="entry name" value="WD40_repeat_dom_sf"/>
</dbReference>
<comment type="similarity">
    <text evidence="1">Belongs to the WD repeat mio family.</text>
</comment>
<proteinExistence type="inferred from homology"/>
<feature type="compositionally biased region" description="Polar residues" evidence="2">
    <location>
        <begin position="786"/>
        <end position="795"/>
    </location>
</feature>